<dbReference type="RefSeq" id="WP_126011414.1">
    <property type="nucleotide sequence ID" value="NZ_CP034437.1"/>
</dbReference>
<dbReference type="InterPro" id="IPR006439">
    <property type="entry name" value="HAD-SF_hydro_IA"/>
</dbReference>
<evidence type="ECO:0000313" key="4">
    <source>
        <dbReference type="EMBL" id="AZN38350.1"/>
    </source>
</evidence>
<proteinExistence type="predicted"/>
<keyword evidence="3" id="KW-0460">Magnesium</keyword>
<dbReference type="GO" id="GO:0016787">
    <property type="term" value="F:hydrolase activity"/>
    <property type="evidence" value="ECO:0007669"/>
    <property type="project" value="UniProtKB-KW"/>
</dbReference>
<keyword evidence="2 4" id="KW-0378">Hydrolase</keyword>
<dbReference type="PRINTS" id="PR00413">
    <property type="entry name" value="HADHALOGNASE"/>
</dbReference>
<organism evidence="4 5">
    <name type="scientific">Paenibacillus albus</name>
    <dbReference type="NCBI Taxonomy" id="2495582"/>
    <lineage>
        <taxon>Bacteria</taxon>
        <taxon>Bacillati</taxon>
        <taxon>Bacillota</taxon>
        <taxon>Bacilli</taxon>
        <taxon>Bacillales</taxon>
        <taxon>Paenibacillaceae</taxon>
        <taxon>Paenibacillus</taxon>
    </lineage>
</organism>
<name>A0A3S8ZXW6_9BACL</name>
<dbReference type="PANTHER" id="PTHR46470:SF4">
    <property type="entry name" value="5-AMINO-6-(5-PHOSPHO-D-RIBITYLAMINO)URACIL PHOSPHATASE YIGB"/>
    <property type="match status" value="1"/>
</dbReference>
<protein>
    <submittedName>
        <fullName evidence="4">HAD family hydrolase</fullName>
    </submittedName>
</protein>
<dbReference type="OrthoDB" id="9809962at2"/>
<dbReference type="SFLD" id="SFLDS00003">
    <property type="entry name" value="Haloacid_Dehalogenase"/>
    <property type="match status" value="1"/>
</dbReference>
<dbReference type="SUPFAM" id="SSF56784">
    <property type="entry name" value="HAD-like"/>
    <property type="match status" value="1"/>
</dbReference>
<reference evidence="5" key="1">
    <citation type="submission" date="2018-12" db="EMBL/GenBank/DDBJ databases">
        <title>Genome sequence of Peanibacillus sp.</title>
        <authorList>
            <person name="Subramani G."/>
            <person name="Srinivasan S."/>
            <person name="Kim M.K."/>
        </authorList>
    </citation>
    <scope>NUCLEOTIDE SEQUENCE [LARGE SCALE GENOMIC DNA]</scope>
    <source>
        <strain evidence="5">18JY67-1</strain>
    </source>
</reference>
<dbReference type="InterPro" id="IPR051400">
    <property type="entry name" value="HAD-like_hydrolase"/>
</dbReference>
<dbReference type="NCBIfam" id="TIGR01509">
    <property type="entry name" value="HAD-SF-IA-v3"/>
    <property type="match status" value="1"/>
</dbReference>
<sequence>MQPKAILFDLDDTLIAFEHGLDLDRCWQTACMNHLQLDPHELAELVAGIKSEARWYWSDPDRHRIGRLDLDKARAAIIGAAFHKINPPGAAMLTAERIAIDYGSERNLAITLHPDAIEMLIHLRSLGIKLALLTNGSASGQRDKINRFQLAPYFDCILIEEEFGYGKPDHRIYQHALEQLNVRADETWMIGDNYEWEIIAPQQLGIRGIWVNPSGAARHDQHDKPGPFRTIRAVSELRAILSEKAVTDRSFNFDR</sequence>
<dbReference type="NCBIfam" id="TIGR01549">
    <property type="entry name" value="HAD-SF-IA-v1"/>
    <property type="match status" value="1"/>
</dbReference>
<dbReference type="GO" id="GO:0009231">
    <property type="term" value="P:riboflavin biosynthetic process"/>
    <property type="evidence" value="ECO:0007669"/>
    <property type="project" value="TreeGrafter"/>
</dbReference>
<comment type="cofactor">
    <cofactor evidence="1">
        <name>Mg(2+)</name>
        <dbReference type="ChEBI" id="CHEBI:18420"/>
    </cofactor>
</comment>
<dbReference type="SFLD" id="SFLDG01129">
    <property type="entry name" value="C1.5:_HAD__Beta-PGM__Phosphata"/>
    <property type="match status" value="1"/>
</dbReference>
<dbReference type="Gene3D" id="1.20.120.710">
    <property type="entry name" value="Haloacid dehalogenase hydrolase-like domain"/>
    <property type="match status" value="1"/>
</dbReference>
<dbReference type="Proteomes" id="UP000272528">
    <property type="component" value="Chromosome"/>
</dbReference>
<evidence type="ECO:0000256" key="2">
    <source>
        <dbReference type="ARBA" id="ARBA00022801"/>
    </source>
</evidence>
<dbReference type="Gene3D" id="3.40.50.1000">
    <property type="entry name" value="HAD superfamily/HAD-like"/>
    <property type="match status" value="1"/>
</dbReference>
<keyword evidence="5" id="KW-1185">Reference proteome</keyword>
<evidence type="ECO:0000256" key="3">
    <source>
        <dbReference type="ARBA" id="ARBA00022842"/>
    </source>
</evidence>
<dbReference type="InterPro" id="IPR023214">
    <property type="entry name" value="HAD_sf"/>
</dbReference>
<evidence type="ECO:0000256" key="1">
    <source>
        <dbReference type="ARBA" id="ARBA00001946"/>
    </source>
</evidence>
<gene>
    <name evidence="4" type="ORF">EJC50_00655</name>
</gene>
<dbReference type="PANTHER" id="PTHR46470">
    <property type="entry name" value="N-ACYLNEURAMINATE-9-PHOSPHATASE"/>
    <property type="match status" value="1"/>
</dbReference>
<dbReference type="EMBL" id="CP034437">
    <property type="protein sequence ID" value="AZN38350.1"/>
    <property type="molecule type" value="Genomic_DNA"/>
</dbReference>
<evidence type="ECO:0000313" key="5">
    <source>
        <dbReference type="Proteomes" id="UP000272528"/>
    </source>
</evidence>
<accession>A0A3S8ZXW6</accession>
<dbReference type="AlphaFoldDB" id="A0A3S8ZXW6"/>
<dbReference type="Pfam" id="PF00702">
    <property type="entry name" value="Hydrolase"/>
    <property type="match status" value="1"/>
</dbReference>
<dbReference type="KEGG" id="palb:EJC50_00655"/>
<dbReference type="InterPro" id="IPR036412">
    <property type="entry name" value="HAD-like_sf"/>
</dbReference>